<dbReference type="RefSeq" id="WP_046944470.1">
    <property type="nucleotide sequence ID" value="NZ_CP028370.1"/>
</dbReference>
<name>A0AB73LY99_9LEPT</name>
<accession>A0AB73LY99</accession>
<dbReference type="AlphaFoldDB" id="A0AB73LY99"/>
<comment type="caution">
    <text evidence="1">The sequence shown here is derived from an EMBL/GenBank/DDBJ whole genome shotgun (WGS) entry which is preliminary data.</text>
</comment>
<evidence type="ECO:0000313" key="2">
    <source>
        <dbReference type="Proteomes" id="UP000189337"/>
    </source>
</evidence>
<dbReference type="Proteomes" id="UP000189337">
    <property type="component" value="Unassembled WGS sequence"/>
</dbReference>
<dbReference type="EMBL" id="MTSU01000004">
    <property type="protein sequence ID" value="ONF93601.1"/>
    <property type="molecule type" value="Genomic_DNA"/>
</dbReference>
<proteinExistence type="predicted"/>
<reference evidence="1 2" key="1">
    <citation type="submission" date="2017-01" db="EMBL/GenBank/DDBJ databases">
        <title>Comparative genomic analysis of Brazilian Leptospira santarosai.</title>
        <authorList>
            <person name="Moreno L.Z."/>
            <person name="Miraglia F."/>
            <person name="Kremer F.S."/>
            <person name="Eslabao M.R."/>
            <person name="Lilenbaum W."/>
            <person name="Dellagostin O.A."/>
            <person name="Moreno A.M."/>
        </authorList>
    </citation>
    <scope>NUCLEOTIDE SEQUENCE [LARGE SCALE GENOMIC DNA]</scope>
    <source>
        <strain evidence="1 2">M52/8-19</strain>
    </source>
</reference>
<evidence type="ECO:0000313" key="1">
    <source>
        <dbReference type="EMBL" id="ONF93601.1"/>
    </source>
</evidence>
<protein>
    <submittedName>
        <fullName evidence="1">Uncharacterized protein</fullName>
    </submittedName>
</protein>
<organism evidence="1 2">
    <name type="scientific">Leptospira santarosai</name>
    <dbReference type="NCBI Taxonomy" id="28183"/>
    <lineage>
        <taxon>Bacteria</taxon>
        <taxon>Pseudomonadati</taxon>
        <taxon>Spirochaetota</taxon>
        <taxon>Spirochaetia</taxon>
        <taxon>Leptospirales</taxon>
        <taxon>Leptospiraceae</taxon>
        <taxon>Leptospira</taxon>
    </lineage>
</organism>
<gene>
    <name evidence="1" type="ORF">BWD14_05905</name>
</gene>
<sequence>MDRVWELSETLSMDRVWELSETLSMNRVWKLSETLSMNRVSDSDINFQRDGIYRNSEFVRTI</sequence>